<name>A0ABS4GLT8_9BACL</name>
<evidence type="ECO:0000259" key="7">
    <source>
        <dbReference type="Pfam" id="PF00155"/>
    </source>
</evidence>
<dbReference type="PANTHER" id="PTHR46383:SF1">
    <property type="entry name" value="ASPARTATE AMINOTRANSFERASE"/>
    <property type="match status" value="1"/>
</dbReference>
<dbReference type="Gene3D" id="3.40.640.10">
    <property type="entry name" value="Type I PLP-dependent aspartate aminotransferase-like (Major domain)"/>
    <property type="match status" value="1"/>
</dbReference>
<dbReference type="PANTHER" id="PTHR46383">
    <property type="entry name" value="ASPARTATE AMINOTRANSFERASE"/>
    <property type="match status" value="1"/>
</dbReference>
<evidence type="ECO:0000256" key="5">
    <source>
        <dbReference type="ARBA" id="ARBA00022898"/>
    </source>
</evidence>
<evidence type="ECO:0000313" key="9">
    <source>
        <dbReference type="Proteomes" id="UP001519343"/>
    </source>
</evidence>
<dbReference type="CDD" id="cd00609">
    <property type="entry name" value="AAT_like"/>
    <property type="match status" value="1"/>
</dbReference>
<keyword evidence="3 6" id="KW-0032">Aminotransferase</keyword>
<dbReference type="SUPFAM" id="SSF53383">
    <property type="entry name" value="PLP-dependent transferases"/>
    <property type="match status" value="1"/>
</dbReference>
<organism evidence="8 9">
    <name type="scientific">Ammoniphilus resinae</name>
    <dbReference type="NCBI Taxonomy" id="861532"/>
    <lineage>
        <taxon>Bacteria</taxon>
        <taxon>Bacillati</taxon>
        <taxon>Bacillota</taxon>
        <taxon>Bacilli</taxon>
        <taxon>Bacillales</taxon>
        <taxon>Paenibacillaceae</taxon>
        <taxon>Aneurinibacillus group</taxon>
        <taxon>Ammoniphilus</taxon>
    </lineage>
</organism>
<evidence type="ECO:0000256" key="4">
    <source>
        <dbReference type="ARBA" id="ARBA00022679"/>
    </source>
</evidence>
<comment type="cofactor">
    <cofactor evidence="1 6">
        <name>pyridoxal 5'-phosphate</name>
        <dbReference type="ChEBI" id="CHEBI:597326"/>
    </cofactor>
</comment>
<evidence type="ECO:0000256" key="2">
    <source>
        <dbReference type="ARBA" id="ARBA00007441"/>
    </source>
</evidence>
<proteinExistence type="inferred from homology"/>
<evidence type="ECO:0000256" key="6">
    <source>
        <dbReference type="RuleBase" id="RU000481"/>
    </source>
</evidence>
<keyword evidence="9" id="KW-1185">Reference proteome</keyword>
<dbReference type="Pfam" id="PF00155">
    <property type="entry name" value="Aminotran_1_2"/>
    <property type="match status" value="1"/>
</dbReference>
<dbReference type="InterPro" id="IPR015422">
    <property type="entry name" value="PyrdxlP-dep_Trfase_small"/>
</dbReference>
<protein>
    <recommendedName>
        <fullName evidence="6">Aminotransferase</fullName>
        <ecNumber evidence="6">2.6.1.-</ecNumber>
    </recommendedName>
</protein>
<gene>
    <name evidence="8" type="ORF">J2Z37_001213</name>
</gene>
<reference evidence="8 9" key="1">
    <citation type="submission" date="2021-03" db="EMBL/GenBank/DDBJ databases">
        <title>Genomic Encyclopedia of Type Strains, Phase IV (KMG-IV): sequencing the most valuable type-strain genomes for metagenomic binning, comparative biology and taxonomic classification.</title>
        <authorList>
            <person name="Goeker M."/>
        </authorList>
    </citation>
    <scope>NUCLEOTIDE SEQUENCE [LARGE SCALE GENOMIC DNA]</scope>
    <source>
        <strain evidence="8 9">DSM 24738</strain>
    </source>
</reference>
<dbReference type="InterPro" id="IPR004839">
    <property type="entry name" value="Aminotransferase_I/II_large"/>
</dbReference>
<keyword evidence="5" id="KW-0663">Pyridoxal phosphate</keyword>
<keyword evidence="4 6" id="KW-0808">Transferase</keyword>
<sequence length="387" mass="43231">MKSFAKSRERIPMNSIREIMNMAEGMSDVIQLQIGEPAAETPVHIRQAAIRAMEEGYTHYTSNAGLLSLREAISRRMERDYQVQVGTERIIITAGAVAALNLALLSLVEVGEEVLIPDPTYPNYESLVRMQGAIPVYYPTNAADGYLPDLQALEDRITPYTKAMIINSPSNPTGAVFTKEVWLGVLELAKKHDIYLISDEIYDELIYEGEHICPLSLAPELEDRIISIFGFSKAYAMTGWRLAYALVPENLFNLMCKLQEPVTTCASSISQKAGEAALDGSSEFVTTMRKEYREKRDAACDILDRYEIDYNKPKGAFYILIDISKTGVTARDFAIQLLKQEKVAVAPCGVFGPSGKHLIRVCFAGDRSLLEEGIHRIGQFYQGFFEK</sequence>
<dbReference type="InterPro" id="IPR015421">
    <property type="entry name" value="PyrdxlP-dep_Trfase_major"/>
</dbReference>
<dbReference type="InterPro" id="IPR050596">
    <property type="entry name" value="AspAT/PAT-like"/>
</dbReference>
<evidence type="ECO:0000256" key="1">
    <source>
        <dbReference type="ARBA" id="ARBA00001933"/>
    </source>
</evidence>
<dbReference type="RefSeq" id="WP_209809297.1">
    <property type="nucleotide sequence ID" value="NZ_JAGGKT010000002.1"/>
</dbReference>
<feature type="domain" description="Aminotransferase class I/classII large" evidence="7">
    <location>
        <begin position="28"/>
        <end position="377"/>
    </location>
</feature>
<comment type="caution">
    <text evidence="8">The sequence shown here is derived from an EMBL/GenBank/DDBJ whole genome shotgun (WGS) entry which is preliminary data.</text>
</comment>
<comment type="similarity">
    <text evidence="2 6">Belongs to the class-I pyridoxal-phosphate-dependent aminotransferase family.</text>
</comment>
<dbReference type="PROSITE" id="PS00105">
    <property type="entry name" value="AA_TRANSFER_CLASS_1"/>
    <property type="match status" value="1"/>
</dbReference>
<evidence type="ECO:0000313" key="8">
    <source>
        <dbReference type="EMBL" id="MBP1931216.1"/>
    </source>
</evidence>
<dbReference type="EMBL" id="JAGGKT010000002">
    <property type="protein sequence ID" value="MBP1931216.1"/>
    <property type="molecule type" value="Genomic_DNA"/>
</dbReference>
<dbReference type="GO" id="GO:0004069">
    <property type="term" value="F:L-aspartate:2-oxoglutarate aminotransferase activity"/>
    <property type="evidence" value="ECO:0007669"/>
    <property type="project" value="UniProtKB-EC"/>
</dbReference>
<dbReference type="Proteomes" id="UP001519343">
    <property type="component" value="Unassembled WGS sequence"/>
</dbReference>
<accession>A0ABS4GLT8</accession>
<dbReference type="InterPro" id="IPR015424">
    <property type="entry name" value="PyrdxlP-dep_Trfase"/>
</dbReference>
<dbReference type="EC" id="2.6.1.-" evidence="6"/>
<dbReference type="InterPro" id="IPR004838">
    <property type="entry name" value="NHTrfase_class1_PyrdxlP-BS"/>
</dbReference>
<dbReference type="PRINTS" id="PR00753">
    <property type="entry name" value="ACCSYNTHASE"/>
</dbReference>
<evidence type="ECO:0000256" key="3">
    <source>
        <dbReference type="ARBA" id="ARBA00022576"/>
    </source>
</evidence>
<dbReference type="Gene3D" id="3.90.1150.10">
    <property type="entry name" value="Aspartate Aminotransferase, domain 1"/>
    <property type="match status" value="1"/>
</dbReference>